<accession>A0A1F7SHZ9</accession>
<dbReference type="Gene3D" id="3.40.47.10">
    <property type="match status" value="1"/>
</dbReference>
<dbReference type="InterPro" id="IPR018201">
    <property type="entry name" value="Ketoacyl_synth_AS"/>
</dbReference>
<dbReference type="Pfam" id="PF02801">
    <property type="entry name" value="Ketoacyl-synt_C"/>
    <property type="match status" value="1"/>
</dbReference>
<dbReference type="InterPro" id="IPR017568">
    <property type="entry name" value="3-oxoacyl-ACP_synth-2"/>
</dbReference>
<protein>
    <recommendedName>
        <fullName evidence="4 11">3-oxoacyl-[acyl-carrier-protein] synthase 2</fullName>
        <ecNumber evidence="3 11">2.3.1.179</ecNumber>
    </recommendedName>
</protein>
<name>A0A1F7SHZ9_9BACT</name>
<feature type="domain" description="Ketosynthase family 3 (KS3)" evidence="14">
    <location>
        <begin position="3"/>
        <end position="411"/>
    </location>
</feature>
<dbReference type="NCBIfam" id="NF005589">
    <property type="entry name" value="PRK07314.1"/>
    <property type="match status" value="1"/>
</dbReference>
<dbReference type="CDD" id="cd00834">
    <property type="entry name" value="KAS_I_II"/>
    <property type="match status" value="1"/>
</dbReference>
<comment type="catalytic activity">
    <reaction evidence="11">
        <text>a fatty acyl-[ACP] + malonyl-[ACP] + H(+) = a 3-oxoacyl-[ACP] + holo-[ACP] + CO2</text>
        <dbReference type="Rhea" id="RHEA:22836"/>
        <dbReference type="Rhea" id="RHEA-COMP:9623"/>
        <dbReference type="Rhea" id="RHEA-COMP:9685"/>
        <dbReference type="Rhea" id="RHEA-COMP:9916"/>
        <dbReference type="Rhea" id="RHEA-COMP:14125"/>
        <dbReference type="ChEBI" id="CHEBI:15378"/>
        <dbReference type="ChEBI" id="CHEBI:16526"/>
        <dbReference type="ChEBI" id="CHEBI:64479"/>
        <dbReference type="ChEBI" id="CHEBI:78449"/>
        <dbReference type="ChEBI" id="CHEBI:78776"/>
        <dbReference type="ChEBI" id="CHEBI:138651"/>
    </reaction>
</comment>
<evidence type="ECO:0000313" key="16">
    <source>
        <dbReference type="Proteomes" id="UP000178082"/>
    </source>
</evidence>
<dbReference type="InterPro" id="IPR016039">
    <property type="entry name" value="Thiolase-like"/>
</dbReference>
<comment type="similarity">
    <text evidence="2 11 13">Belongs to the thiolase-like superfamily. Beta-ketoacyl-ACP synthases family.</text>
</comment>
<evidence type="ECO:0000256" key="12">
    <source>
        <dbReference type="PIRSR" id="PIRSR000447-1"/>
    </source>
</evidence>
<sequence length="414" mass="44885">MKKKRVVVTGIGVVASNGIGKKNFWDSLKEGRSGIKEITSFDASSYPCHVAGEVTDFDPIDYIPPQLSKRIDRFAQFGLVSTKMALEDSKIDIENERKERIAVLIGTSVGALAIGERQHAIFLEKGYKRINPFFATSIIPSSCASQIMISYGITGPTQTITTACASSTSAVGEAFEYIRNGRVDVAIAGGSETPVTPFAIATFANVNLLSKHSGDPSTVYRPFSRDRDGLVFGEGAGIIILEEYEHAKKRKAKIYGEITGYGATCDAYHVMTPLPDSLQGSRAIQIALKDSGISPREVDHINAHGSGTIVNDRAETLMIKNVFGKHAYRLSVTATKSMTGHAMGGCGAMEIVACFLMLENQFLHPTINLHIPDPECDLDYVPNKGCKKEIKTIVKTSFGFGGYNSVVVLRRFEG</sequence>
<comment type="caution">
    <text evidence="15">The sequence shown here is derived from an EMBL/GenBank/DDBJ whole genome shotgun (WGS) entry which is preliminary data.</text>
</comment>
<feature type="active site" description="For beta-ketoacyl synthase activity" evidence="12">
    <location>
        <position position="164"/>
    </location>
</feature>
<dbReference type="GO" id="GO:0006633">
    <property type="term" value="P:fatty acid biosynthetic process"/>
    <property type="evidence" value="ECO:0007669"/>
    <property type="project" value="UniProtKB-UniRule"/>
</dbReference>
<reference evidence="15 16" key="1">
    <citation type="journal article" date="2016" name="Nat. Commun.">
        <title>Thousands of microbial genomes shed light on interconnected biogeochemical processes in an aquifer system.</title>
        <authorList>
            <person name="Anantharaman K."/>
            <person name="Brown C.T."/>
            <person name="Hug L.A."/>
            <person name="Sharon I."/>
            <person name="Castelle C.J."/>
            <person name="Probst A.J."/>
            <person name="Thomas B.C."/>
            <person name="Singh A."/>
            <person name="Wilkins M.J."/>
            <person name="Karaoz U."/>
            <person name="Brodie E.L."/>
            <person name="Williams K.H."/>
            <person name="Hubbard S.S."/>
            <person name="Banfield J.F."/>
        </authorList>
    </citation>
    <scope>NUCLEOTIDE SEQUENCE [LARGE SCALE GENOMIC DNA]</scope>
</reference>
<evidence type="ECO:0000256" key="3">
    <source>
        <dbReference type="ARBA" id="ARBA00012356"/>
    </source>
</evidence>
<dbReference type="SUPFAM" id="SSF53901">
    <property type="entry name" value="Thiolase-like"/>
    <property type="match status" value="2"/>
</dbReference>
<dbReference type="InterPro" id="IPR000794">
    <property type="entry name" value="Beta-ketoacyl_synthase"/>
</dbReference>
<dbReference type="PIRSF" id="PIRSF000447">
    <property type="entry name" value="KAS_II"/>
    <property type="match status" value="1"/>
</dbReference>
<evidence type="ECO:0000256" key="13">
    <source>
        <dbReference type="RuleBase" id="RU003694"/>
    </source>
</evidence>
<dbReference type="GO" id="GO:0004315">
    <property type="term" value="F:3-oxoacyl-[acyl-carrier-protein] synthase activity"/>
    <property type="evidence" value="ECO:0007669"/>
    <property type="project" value="UniProtKB-UniRule"/>
</dbReference>
<keyword evidence="6 11" id="KW-0808">Transferase</keyword>
<evidence type="ECO:0000256" key="4">
    <source>
        <dbReference type="ARBA" id="ARBA00014657"/>
    </source>
</evidence>
<evidence type="ECO:0000256" key="5">
    <source>
        <dbReference type="ARBA" id="ARBA00022516"/>
    </source>
</evidence>
<evidence type="ECO:0000313" key="15">
    <source>
        <dbReference type="EMBL" id="OGL53423.1"/>
    </source>
</evidence>
<dbReference type="NCBIfam" id="TIGR03150">
    <property type="entry name" value="fabF"/>
    <property type="match status" value="1"/>
</dbReference>
<dbReference type="EMBL" id="MGDI01000025">
    <property type="protein sequence ID" value="OGL53423.1"/>
    <property type="molecule type" value="Genomic_DNA"/>
</dbReference>
<evidence type="ECO:0000256" key="8">
    <source>
        <dbReference type="ARBA" id="ARBA00023098"/>
    </source>
</evidence>
<dbReference type="InterPro" id="IPR014030">
    <property type="entry name" value="Ketoacyl_synth_N"/>
</dbReference>
<evidence type="ECO:0000256" key="1">
    <source>
        <dbReference type="ARBA" id="ARBA00005194"/>
    </source>
</evidence>
<evidence type="ECO:0000256" key="2">
    <source>
        <dbReference type="ARBA" id="ARBA00008467"/>
    </source>
</evidence>
<dbReference type="STRING" id="1817883.A3G31_07945"/>
<dbReference type="EC" id="2.3.1.179" evidence="3 11"/>
<comment type="pathway">
    <text evidence="1 11">Lipid metabolism; fatty acid biosynthesis.</text>
</comment>
<gene>
    <name evidence="15" type="ORF">A3G31_07945</name>
</gene>
<dbReference type="AlphaFoldDB" id="A0A1F7SHZ9"/>
<keyword evidence="9 11" id="KW-0275">Fatty acid biosynthesis</keyword>
<dbReference type="Pfam" id="PF00109">
    <property type="entry name" value="ketoacyl-synt"/>
    <property type="match status" value="1"/>
</dbReference>
<proteinExistence type="inferred from homology"/>
<comment type="catalytic activity">
    <reaction evidence="11">
        <text>(9Z)-hexadecenoyl-[ACP] + malonyl-[ACP] + H(+) = 3-oxo-(11Z)-octadecenoyl-[ACP] + holo-[ACP] + CO2</text>
        <dbReference type="Rhea" id="RHEA:55040"/>
        <dbReference type="Rhea" id="RHEA-COMP:9623"/>
        <dbReference type="Rhea" id="RHEA-COMP:9685"/>
        <dbReference type="Rhea" id="RHEA-COMP:10800"/>
        <dbReference type="Rhea" id="RHEA-COMP:14074"/>
        <dbReference type="ChEBI" id="CHEBI:15378"/>
        <dbReference type="ChEBI" id="CHEBI:16526"/>
        <dbReference type="ChEBI" id="CHEBI:64479"/>
        <dbReference type="ChEBI" id="CHEBI:78449"/>
        <dbReference type="ChEBI" id="CHEBI:83989"/>
        <dbReference type="ChEBI" id="CHEBI:138538"/>
        <dbReference type="EC" id="2.3.1.179"/>
    </reaction>
</comment>
<dbReference type="PANTHER" id="PTHR11712">
    <property type="entry name" value="POLYKETIDE SYNTHASE-RELATED"/>
    <property type="match status" value="1"/>
</dbReference>
<comment type="function">
    <text evidence="11">Involved in the type II fatty acid elongation cycle. Catalyzes the elongation of a wide range of acyl-ACP by the addition of two carbons from malonyl-ACP to an acyl acceptor. Can efficiently catalyze the conversion of palmitoleoyl-ACP (cis-hexadec-9-enoyl-ACP) to cis-vaccenoyl-ACP (cis-octadec-11-enoyl-ACP), an essential step in the thermal regulation of fatty acid composition.</text>
</comment>
<evidence type="ECO:0000256" key="6">
    <source>
        <dbReference type="ARBA" id="ARBA00022679"/>
    </source>
</evidence>
<evidence type="ECO:0000256" key="11">
    <source>
        <dbReference type="PIRNR" id="PIRNR000447"/>
    </source>
</evidence>
<dbReference type="GO" id="GO:0005829">
    <property type="term" value="C:cytosol"/>
    <property type="evidence" value="ECO:0007669"/>
    <property type="project" value="TreeGrafter"/>
</dbReference>
<dbReference type="PANTHER" id="PTHR11712:SF336">
    <property type="entry name" value="3-OXOACYL-[ACYL-CARRIER-PROTEIN] SYNTHASE, MITOCHONDRIAL"/>
    <property type="match status" value="1"/>
</dbReference>
<evidence type="ECO:0000256" key="10">
    <source>
        <dbReference type="ARBA" id="ARBA00023315"/>
    </source>
</evidence>
<dbReference type="UniPathway" id="UPA00094"/>
<dbReference type="PROSITE" id="PS52004">
    <property type="entry name" value="KS3_2"/>
    <property type="match status" value="1"/>
</dbReference>
<dbReference type="FunFam" id="3.40.47.10:FF:000018">
    <property type="entry name" value="3-oxoacyl-[acyl-carrier-protein] synthase 2"/>
    <property type="match status" value="1"/>
</dbReference>
<organism evidence="15 16">
    <name type="scientific">Candidatus Schekmanbacteria bacterium RIFCSPLOWO2_12_FULL_38_15</name>
    <dbReference type="NCBI Taxonomy" id="1817883"/>
    <lineage>
        <taxon>Bacteria</taxon>
        <taxon>Candidatus Schekmaniibacteriota</taxon>
    </lineage>
</organism>
<keyword evidence="5 11" id="KW-0444">Lipid biosynthesis</keyword>
<dbReference type="SMART" id="SM00825">
    <property type="entry name" value="PKS_KS"/>
    <property type="match status" value="1"/>
</dbReference>
<dbReference type="InterPro" id="IPR014031">
    <property type="entry name" value="Ketoacyl_synth_C"/>
</dbReference>
<keyword evidence="8" id="KW-0443">Lipid metabolism</keyword>
<evidence type="ECO:0000256" key="7">
    <source>
        <dbReference type="ARBA" id="ARBA00022832"/>
    </source>
</evidence>
<evidence type="ECO:0000259" key="14">
    <source>
        <dbReference type="PROSITE" id="PS52004"/>
    </source>
</evidence>
<evidence type="ECO:0000256" key="9">
    <source>
        <dbReference type="ARBA" id="ARBA00023160"/>
    </source>
</evidence>
<dbReference type="PROSITE" id="PS00606">
    <property type="entry name" value="KS3_1"/>
    <property type="match status" value="1"/>
</dbReference>
<dbReference type="InterPro" id="IPR020841">
    <property type="entry name" value="PKS_Beta-ketoAc_synthase_dom"/>
</dbReference>
<keyword evidence="7" id="KW-0276">Fatty acid metabolism</keyword>
<keyword evidence="10 11" id="KW-0012">Acyltransferase</keyword>
<dbReference type="Proteomes" id="UP000178082">
    <property type="component" value="Unassembled WGS sequence"/>
</dbReference>